<gene>
    <name evidence="2" type="ORF">V5O48_008878</name>
</gene>
<feature type="compositionally biased region" description="Acidic residues" evidence="1">
    <location>
        <begin position="415"/>
        <end position="424"/>
    </location>
</feature>
<evidence type="ECO:0000313" key="2">
    <source>
        <dbReference type="EMBL" id="KAL0573084.1"/>
    </source>
</evidence>
<dbReference type="Proteomes" id="UP001465976">
    <property type="component" value="Unassembled WGS sequence"/>
</dbReference>
<feature type="compositionally biased region" description="Acidic residues" evidence="1">
    <location>
        <begin position="376"/>
        <end position="389"/>
    </location>
</feature>
<feature type="region of interest" description="Disordered" evidence="1">
    <location>
        <begin position="654"/>
        <end position="704"/>
    </location>
</feature>
<feature type="compositionally biased region" description="Acidic residues" evidence="1">
    <location>
        <begin position="284"/>
        <end position="295"/>
    </location>
</feature>
<reference evidence="2 3" key="1">
    <citation type="submission" date="2024-02" db="EMBL/GenBank/DDBJ databases">
        <title>A draft genome for the cacao thread blight pathogen Marasmius crinis-equi.</title>
        <authorList>
            <person name="Cohen S.P."/>
            <person name="Baruah I.K."/>
            <person name="Amoako-Attah I."/>
            <person name="Bukari Y."/>
            <person name="Meinhardt L.W."/>
            <person name="Bailey B.A."/>
        </authorList>
    </citation>
    <scope>NUCLEOTIDE SEQUENCE [LARGE SCALE GENOMIC DNA]</scope>
    <source>
        <strain evidence="2 3">GH-76</strain>
    </source>
</reference>
<feature type="compositionally biased region" description="Polar residues" evidence="1">
    <location>
        <begin position="183"/>
        <end position="192"/>
    </location>
</feature>
<feature type="compositionally biased region" description="Acidic residues" evidence="1">
    <location>
        <begin position="328"/>
        <end position="347"/>
    </location>
</feature>
<feature type="compositionally biased region" description="Polar residues" evidence="1">
    <location>
        <begin position="1"/>
        <end position="14"/>
    </location>
</feature>
<sequence>MPSKRSVSSQSASTPARKRVQLDVDAADSEGELSPPVTPTPRKRSSPAKKESSSVAAIVKPKAKTAPSPRAAPPVIELSSDDSDLPSTPLAKKSPAKRPQPVPIKSAASTKSAARATPKKTIPLDAEVKSPVGKPVKKPRPGVKVPKSVDESTLSDYDGSDDESDTVTAGAGQSVKGLGQGTTGPKSTADTPQSEDELDGNKQSIGALKKRPAKHVKDTASGKIVKKPRAVAESTTAVVEPLASAPDSDEEVPPATQVAIKREALRSPINLSAALPKEKSDSEGFIDVEAEEEQVDGVTRSDDEDGSEVGGDDSFINDNVDERNQPVESDDDIYTDAEPLQDSEGLSDYERKKRDLVRGSAAAKGKKQSATVVQVSDDDEVEQESDDDSTTEKRRLVRGSADPKGKKKSTKPVEVSDDDEDQQDSDAAPESVNRRPARGSVVAKGKQKCTTPDPRSPSPPHAQPAATPAVVNTHPVLKPSIQHPDFVEYYATLGSPNLPSNLARMNPYGWTTGQRDEDIEGLDVQAVLDACQIDERTRYKRSVTFTSHQNVFQPGRCDLRQFSLERDCARVRLDNGKGALSSVAVWVTTGVVNRSYLQFPYTPRSTGNDSRDGRTYKIVITPSEQERLIMDAVFGHLLRARQFNGPVWESQISFQSQKPVSEGQDDETPRSPRKSAFTKKKALPVKMESSQAGPSQAGSSSSGVSFFQNLPPNRSFDDRVPVYDGRRIPSKSLKGFGWKERDWEGLPSLPLYEQEVEEDALVTVGYSVSGWRARNSNVPSALFNALFVIVLANPSVPI</sequence>
<feature type="region of interest" description="Disordered" evidence="1">
    <location>
        <begin position="1"/>
        <end position="468"/>
    </location>
</feature>
<proteinExistence type="predicted"/>
<evidence type="ECO:0000313" key="3">
    <source>
        <dbReference type="Proteomes" id="UP001465976"/>
    </source>
</evidence>
<feature type="compositionally biased region" description="Low complexity" evidence="1">
    <location>
        <begin position="689"/>
        <end position="704"/>
    </location>
</feature>
<accession>A0ABR3FCP4</accession>
<protein>
    <submittedName>
        <fullName evidence="2">Uncharacterized protein</fullName>
    </submittedName>
</protein>
<evidence type="ECO:0000256" key="1">
    <source>
        <dbReference type="SAM" id="MobiDB-lite"/>
    </source>
</evidence>
<dbReference type="EMBL" id="JBAHYK010000547">
    <property type="protein sequence ID" value="KAL0573084.1"/>
    <property type="molecule type" value="Genomic_DNA"/>
</dbReference>
<feature type="compositionally biased region" description="Acidic residues" evidence="1">
    <location>
        <begin position="302"/>
        <end position="311"/>
    </location>
</feature>
<keyword evidence="3" id="KW-1185">Reference proteome</keyword>
<feature type="compositionally biased region" description="Low complexity" evidence="1">
    <location>
        <begin position="359"/>
        <end position="375"/>
    </location>
</feature>
<name>A0ABR3FCP4_9AGAR</name>
<feature type="compositionally biased region" description="Low complexity" evidence="1">
    <location>
        <begin position="105"/>
        <end position="121"/>
    </location>
</feature>
<organism evidence="2 3">
    <name type="scientific">Marasmius crinis-equi</name>
    <dbReference type="NCBI Taxonomy" id="585013"/>
    <lineage>
        <taxon>Eukaryota</taxon>
        <taxon>Fungi</taxon>
        <taxon>Dikarya</taxon>
        <taxon>Basidiomycota</taxon>
        <taxon>Agaricomycotina</taxon>
        <taxon>Agaricomycetes</taxon>
        <taxon>Agaricomycetidae</taxon>
        <taxon>Agaricales</taxon>
        <taxon>Marasmiineae</taxon>
        <taxon>Marasmiaceae</taxon>
        <taxon>Marasmius</taxon>
    </lineage>
</organism>
<feature type="compositionally biased region" description="Basic residues" evidence="1">
    <location>
        <begin position="671"/>
        <end position="683"/>
    </location>
</feature>
<feature type="compositionally biased region" description="Basic and acidic residues" evidence="1">
    <location>
        <begin position="348"/>
        <end position="357"/>
    </location>
</feature>
<comment type="caution">
    <text evidence="2">The sequence shown here is derived from an EMBL/GenBank/DDBJ whole genome shotgun (WGS) entry which is preliminary data.</text>
</comment>